<evidence type="ECO:0000256" key="3">
    <source>
        <dbReference type="ARBA" id="ARBA00022553"/>
    </source>
</evidence>
<dbReference type="SUPFAM" id="SSF52172">
    <property type="entry name" value="CheY-like"/>
    <property type="match status" value="1"/>
</dbReference>
<dbReference type="PATRIC" id="fig|1317124.6.peg.2088"/>
<dbReference type="Gene3D" id="1.10.10.10">
    <property type="entry name" value="Winged helix-like DNA-binding domain superfamily/Winged helix DNA-binding domain"/>
    <property type="match status" value="1"/>
</dbReference>
<feature type="domain" description="OmpR/PhoB-type" evidence="11">
    <location>
        <begin position="124"/>
        <end position="218"/>
    </location>
</feature>
<evidence type="ECO:0000259" key="10">
    <source>
        <dbReference type="PROSITE" id="PS50110"/>
    </source>
</evidence>
<feature type="modified residue" description="4-aspartylphosphate" evidence="8">
    <location>
        <position position="51"/>
    </location>
</feature>
<keyword evidence="6 9" id="KW-0238">DNA-binding</keyword>
<name>A0A085TW52_9RHOB</name>
<evidence type="ECO:0000256" key="4">
    <source>
        <dbReference type="ARBA" id="ARBA00023012"/>
    </source>
</evidence>
<dbReference type="PROSITE" id="PS51755">
    <property type="entry name" value="OMPR_PHOB"/>
    <property type="match status" value="1"/>
</dbReference>
<accession>A0A085TW52</accession>
<dbReference type="InterPro" id="IPR001867">
    <property type="entry name" value="OmpR/PhoB-type_DNA-bd"/>
</dbReference>
<evidence type="ECO:0000256" key="5">
    <source>
        <dbReference type="ARBA" id="ARBA00023015"/>
    </source>
</evidence>
<evidence type="ECO:0000256" key="6">
    <source>
        <dbReference type="ARBA" id="ARBA00023125"/>
    </source>
</evidence>
<sequence length="231" mass="25209">MRLLVVEDDEVLADGLQVGLRMAGFTPDTVGTLEDARAALAGTEYGAIVLDLMLPDGSGLDLLAELRREGRREPILLLTARDGVSDRIAGLDAGADDYLGKPFDLDELAARLRALARRAEGRAEAVITVNGLSVDPGARRATFDGRDLNLSRREFSVLLALVERPGRVLAKSDIEERLYGWGEEIESNAIEVHIHHLRSKLGRDFIETLRGIGYRIRPKEALPSRSVSASS</sequence>
<dbReference type="Pfam" id="PF00486">
    <property type="entry name" value="Trans_reg_C"/>
    <property type="match status" value="1"/>
</dbReference>
<dbReference type="GO" id="GO:0000976">
    <property type="term" value="F:transcription cis-regulatory region binding"/>
    <property type="evidence" value="ECO:0007669"/>
    <property type="project" value="TreeGrafter"/>
</dbReference>
<dbReference type="SMART" id="SM00862">
    <property type="entry name" value="Trans_reg_C"/>
    <property type="match status" value="1"/>
</dbReference>
<keyword evidence="7" id="KW-0804">Transcription</keyword>
<dbReference type="OrthoDB" id="9802426at2"/>
<dbReference type="EMBL" id="AQRC01000007">
    <property type="protein sequence ID" value="KFE34949.1"/>
    <property type="molecule type" value="Genomic_DNA"/>
</dbReference>
<dbReference type="PANTHER" id="PTHR48111">
    <property type="entry name" value="REGULATOR OF RPOS"/>
    <property type="match status" value="1"/>
</dbReference>
<evidence type="ECO:0000256" key="1">
    <source>
        <dbReference type="ARBA" id="ARBA00004496"/>
    </source>
</evidence>
<dbReference type="GO" id="GO:0006355">
    <property type="term" value="P:regulation of DNA-templated transcription"/>
    <property type="evidence" value="ECO:0007669"/>
    <property type="project" value="InterPro"/>
</dbReference>
<keyword evidence="13" id="KW-1185">Reference proteome</keyword>
<keyword evidence="3 8" id="KW-0597">Phosphoprotein</keyword>
<keyword evidence="4" id="KW-0902">Two-component regulatory system</keyword>
<dbReference type="CDD" id="cd00383">
    <property type="entry name" value="trans_reg_C"/>
    <property type="match status" value="1"/>
</dbReference>
<dbReference type="PROSITE" id="PS50110">
    <property type="entry name" value="RESPONSE_REGULATORY"/>
    <property type="match status" value="1"/>
</dbReference>
<evidence type="ECO:0000256" key="7">
    <source>
        <dbReference type="ARBA" id="ARBA00023163"/>
    </source>
</evidence>
<evidence type="ECO:0000313" key="13">
    <source>
        <dbReference type="Proteomes" id="UP000028607"/>
    </source>
</evidence>
<comment type="caution">
    <text evidence="12">The sequence shown here is derived from an EMBL/GenBank/DDBJ whole genome shotgun (WGS) entry which is preliminary data.</text>
</comment>
<dbReference type="eggNOG" id="COG0745">
    <property type="taxonomic scope" value="Bacteria"/>
</dbReference>
<dbReference type="AlphaFoldDB" id="A0A085TW52"/>
<feature type="domain" description="Response regulatory" evidence="10">
    <location>
        <begin position="2"/>
        <end position="116"/>
    </location>
</feature>
<dbReference type="GO" id="GO:0032993">
    <property type="term" value="C:protein-DNA complex"/>
    <property type="evidence" value="ECO:0007669"/>
    <property type="project" value="TreeGrafter"/>
</dbReference>
<reference evidence="13" key="1">
    <citation type="submission" date="2013-04" db="EMBL/GenBank/DDBJ databases">
        <title>Thioclava sp. 13D2W-2 Genome Sequencing.</title>
        <authorList>
            <person name="Lai Q."/>
            <person name="Li G."/>
            <person name="Shao Z."/>
        </authorList>
    </citation>
    <scope>NUCLEOTIDE SEQUENCE [LARGE SCALE GENOMIC DNA]</scope>
    <source>
        <strain evidence="13">13D2W-2</strain>
    </source>
</reference>
<dbReference type="Gene3D" id="6.10.250.690">
    <property type="match status" value="1"/>
</dbReference>
<reference evidence="12 13" key="2">
    <citation type="journal article" date="2015" name="Antonie Van Leeuwenhoek">
        <title>Thioclava indica sp. nov., isolated from surface seawater of the Indian Ocean.</title>
        <authorList>
            <person name="Liu Y."/>
            <person name="Lai Q."/>
            <person name="Du J."/>
            <person name="Xu H."/>
            <person name="Jiang L."/>
            <person name="Shao Z."/>
        </authorList>
    </citation>
    <scope>NUCLEOTIDE SEQUENCE [LARGE SCALE GENOMIC DNA]</scope>
    <source>
        <strain evidence="12 13">13D2W-2</strain>
    </source>
</reference>
<dbReference type="PANTHER" id="PTHR48111:SF35">
    <property type="entry name" value="TRANSCRIPTIONAL REGULATORY PROTEIN QSEB"/>
    <property type="match status" value="1"/>
</dbReference>
<evidence type="ECO:0000256" key="9">
    <source>
        <dbReference type="PROSITE-ProRule" id="PRU01091"/>
    </source>
</evidence>
<evidence type="ECO:0000259" key="11">
    <source>
        <dbReference type="PROSITE" id="PS51755"/>
    </source>
</evidence>
<dbReference type="InterPro" id="IPR001789">
    <property type="entry name" value="Sig_transdc_resp-reg_receiver"/>
</dbReference>
<dbReference type="InterPro" id="IPR011006">
    <property type="entry name" value="CheY-like_superfamily"/>
</dbReference>
<dbReference type="GO" id="GO:0000156">
    <property type="term" value="F:phosphorelay response regulator activity"/>
    <property type="evidence" value="ECO:0007669"/>
    <property type="project" value="TreeGrafter"/>
</dbReference>
<dbReference type="Proteomes" id="UP000028607">
    <property type="component" value="Unassembled WGS sequence"/>
</dbReference>
<keyword evidence="5" id="KW-0805">Transcription regulation</keyword>
<dbReference type="Pfam" id="PF00072">
    <property type="entry name" value="Response_reg"/>
    <property type="match status" value="1"/>
</dbReference>
<dbReference type="RefSeq" id="WP_051855848.1">
    <property type="nucleotide sequence ID" value="NZ_AQRC01000007.1"/>
</dbReference>
<dbReference type="GO" id="GO:0005829">
    <property type="term" value="C:cytosol"/>
    <property type="evidence" value="ECO:0007669"/>
    <property type="project" value="TreeGrafter"/>
</dbReference>
<comment type="subcellular location">
    <subcellularLocation>
        <location evidence="1">Cytoplasm</location>
    </subcellularLocation>
</comment>
<dbReference type="Gene3D" id="3.40.50.2300">
    <property type="match status" value="1"/>
</dbReference>
<proteinExistence type="predicted"/>
<gene>
    <name evidence="12" type="ORF">DW2_10309</name>
</gene>
<protein>
    <submittedName>
        <fullName evidence="12">Two component transcriptional regulator</fullName>
    </submittedName>
</protein>
<dbReference type="InterPro" id="IPR036388">
    <property type="entry name" value="WH-like_DNA-bd_sf"/>
</dbReference>
<dbReference type="InterPro" id="IPR039420">
    <property type="entry name" value="WalR-like"/>
</dbReference>
<organism evidence="12 13">
    <name type="scientific">Thioclava atlantica</name>
    <dbReference type="NCBI Taxonomy" id="1317124"/>
    <lineage>
        <taxon>Bacteria</taxon>
        <taxon>Pseudomonadati</taxon>
        <taxon>Pseudomonadota</taxon>
        <taxon>Alphaproteobacteria</taxon>
        <taxon>Rhodobacterales</taxon>
        <taxon>Paracoccaceae</taxon>
        <taxon>Thioclava</taxon>
    </lineage>
</organism>
<dbReference type="SMART" id="SM00448">
    <property type="entry name" value="REC"/>
    <property type="match status" value="1"/>
</dbReference>
<dbReference type="CDD" id="cd17624">
    <property type="entry name" value="REC_OmpR_PmrA-like"/>
    <property type="match status" value="1"/>
</dbReference>
<feature type="DNA-binding region" description="OmpR/PhoB-type" evidence="9">
    <location>
        <begin position="124"/>
        <end position="218"/>
    </location>
</feature>
<evidence type="ECO:0000313" key="12">
    <source>
        <dbReference type="EMBL" id="KFE34949.1"/>
    </source>
</evidence>
<evidence type="ECO:0000256" key="8">
    <source>
        <dbReference type="PROSITE-ProRule" id="PRU00169"/>
    </source>
</evidence>
<keyword evidence="2" id="KW-0963">Cytoplasm</keyword>
<dbReference type="STRING" id="1317124.DW2_10309"/>
<evidence type="ECO:0000256" key="2">
    <source>
        <dbReference type="ARBA" id="ARBA00022490"/>
    </source>
</evidence>